<dbReference type="Proteomes" id="UP000028760">
    <property type="component" value="Unassembled WGS sequence"/>
</dbReference>
<evidence type="ECO:0000256" key="9">
    <source>
        <dbReference type="SAM" id="Phobius"/>
    </source>
</evidence>
<dbReference type="STRING" id="48698.ENSPFOP00000027293"/>
<protein>
    <submittedName>
        <fullName evidence="11">Cell death-inducing p53-target protein 1 homolog</fullName>
    </submittedName>
</protein>
<dbReference type="Ensembl" id="ENSPFOT00000031260.1">
    <property type="protein sequence ID" value="ENSPFOP00000027293.1"/>
    <property type="gene ID" value="ENSPFOG00000024098.1"/>
</dbReference>
<dbReference type="InterPro" id="IPR037519">
    <property type="entry name" value="LITAF_fam"/>
</dbReference>
<comment type="similarity">
    <text evidence="4">Belongs to the CDIP1/LITAF family.</text>
</comment>
<feature type="compositionally biased region" description="Pro residues" evidence="8">
    <location>
        <begin position="20"/>
        <end position="31"/>
    </location>
</feature>
<keyword evidence="12" id="KW-1185">Reference proteome</keyword>
<evidence type="ECO:0000256" key="8">
    <source>
        <dbReference type="SAM" id="MobiDB-lite"/>
    </source>
</evidence>
<organism evidence="11 12">
    <name type="scientific">Poecilia formosa</name>
    <name type="common">Amazon molly</name>
    <name type="synonym">Limia formosa</name>
    <dbReference type="NCBI Taxonomy" id="48698"/>
    <lineage>
        <taxon>Eukaryota</taxon>
        <taxon>Metazoa</taxon>
        <taxon>Chordata</taxon>
        <taxon>Craniata</taxon>
        <taxon>Vertebrata</taxon>
        <taxon>Euteleostomi</taxon>
        <taxon>Actinopterygii</taxon>
        <taxon>Neopterygii</taxon>
        <taxon>Teleostei</taxon>
        <taxon>Neoteleostei</taxon>
        <taxon>Acanthomorphata</taxon>
        <taxon>Ovalentaria</taxon>
        <taxon>Atherinomorphae</taxon>
        <taxon>Cyprinodontiformes</taxon>
        <taxon>Poeciliidae</taxon>
        <taxon>Poeciliinae</taxon>
        <taxon>Poecilia</taxon>
    </lineage>
</organism>
<evidence type="ECO:0000256" key="7">
    <source>
        <dbReference type="ARBA" id="ARBA00023136"/>
    </source>
</evidence>
<dbReference type="OrthoDB" id="4713066at2759"/>
<dbReference type="GO" id="GO:0098574">
    <property type="term" value="C:cytoplasmic side of lysosomal membrane"/>
    <property type="evidence" value="ECO:0007669"/>
    <property type="project" value="TreeGrafter"/>
</dbReference>
<dbReference type="RefSeq" id="XP_007570296.1">
    <property type="nucleotide sequence ID" value="XM_007570234.2"/>
</dbReference>
<evidence type="ECO:0000256" key="1">
    <source>
        <dbReference type="ARBA" id="ARBA00004125"/>
    </source>
</evidence>
<dbReference type="GO" id="GO:0005634">
    <property type="term" value="C:nucleus"/>
    <property type="evidence" value="ECO:0007669"/>
    <property type="project" value="TreeGrafter"/>
</dbReference>
<keyword evidence="5" id="KW-0479">Metal-binding</keyword>
<dbReference type="OMA" id="GVQQYPQ"/>
<keyword evidence="9" id="KW-1133">Transmembrane helix</keyword>
<accession>A0A096M7A2</accession>
<feature type="region of interest" description="Disordered" evidence="8">
    <location>
        <begin position="1"/>
        <end position="145"/>
    </location>
</feature>
<evidence type="ECO:0000313" key="11">
    <source>
        <dbReference type="Ensembl" id="ENSPFOP00000027293.1"/>
    </source>
</evidence>
<dbReference type="eggNOG" id="ENOG502S2GM">
    <property type="taxonomic scope" value="Eukaryota"/>
</dbReference>
<dbReference type="EMBL" id="AYCK01013416">
    <property type="status" value="NOT_ANNOTATED_CDS"/>
    <property type="molecule type" value="Genomic_DNA"/>
</dbReference>
<keyword evidence="6" id="KW-0862">Zinc</keyword>
<reference evidence="11" key="2">
    <citation type="submission" date="2025-08" db="UniProtKB">
        <authorList>
            <consortium name="Ensembl"/>
        </authorList>
    </citation>
    <scope>IDENTIFICATION</scope>
</reference>
<dbReference type="AlphaFoldDB" id="A0A096M7A2"/>
<evidence type="ECO:0000313" key="12">
    <source>
        <dbReference type="Proteomes" id="UP000028760"/>
    </source>
</evidence>
<evidence type="ECO:0000256" key="4">
    <source>
        <dbReference type="ARBA" id="ARBA00005975"/>
    </source>
</evidence>
<keyword evidence="9" id="KW-0812">Transmembrane</keyword>
<dbReference type="GeneTree" id="ENSGT01030000234810"/>
<dbReference type="GO" id="GO:0098560">
    <property type="term" value="C:cytoplasmic side of late endosome membrane"/>
    <property type="evidence" value="ECO:0007669"/>
    <property type="project" value="TreeGrafter"/>
</dbReference>
<evidence type="ECO:0000256" key="5">
    <source>
        <dbReference type="ARBA" id="ARBA00022723"/>
    </source>
</evidence>
<name>A0A096M7A2_POEFO</name>
<dbReference type="GeneID" id="103150555"/>
<dbReference type="GO" id="GO:0008270">
    <property type="term" value="F:zinc ion binding"/>
    <property type="evidence" value="ECO:0007669"/>
    <property type="project" value="TreeGrafter"/>
</dbReference>
<dbReference type="PROSITE" id="PS51837">
    <property type="entry name" value="LITAF"/>
    <property type="match status" value="1"/>
</dbReference>
<reference evidence="12" key="1">
    <citation type="submission" date="2013-10" db="EMBL/GenBank/DDBJ databases">
        <authorList>
            <person name="Schartl M."/>
            <person name="Warren W."/>
        </authorList>
    </citation>
    <scope>NUCLEOTIDE SEQUENCE [LARGE SCALE GENOMIC DNA]</scope>
    <source>
        <strain evidence="12">female</strain>
    </source>
</reference>
<feature type="transmembrane region" description="Helical" evidence="9">
    <location>
        <begin position="206"/>
        <end position="230"/>
    </location>
</feature>
<feature type="compositionally biased region" description="Polar residues" evidence="8">
    <location>
        <begin position="65"/>
        <end position="83"/>
    </location>
</feature>
<evidence type="ECO:0000256" key="3">
    <source>
        <dbReference type="ARBA" id="ARBA00004630"/>
    </source>
</evidence>
<evidence type="ECO:0000259" key="10">
    <source>
        <dbReference type="PROSITE" id="PS51837"/>
    </source>
</evidence>
<dbReference type="EMBL" id="AYCK01013417">
    <property type="status" value="NOT_ANNOTATED_CDS"/>
    <property type="molecule type" value="Genomic_DNA"/>
</dbReference>
<dbReference type="Pfam" id="PF10601">
    <property type="entry name" value="zf-LITAF-like"/>
    <property type="match status" value="1"/>
</dbReference>
<evidence type="ECO:0000256" key="6">
    <source>
        <dbReference type="ARBA" id="ARBA00022833"/>
    </source>
</evidence>
<feature type="compositionally biased region" description="Pro residues" evidence="8">
    <location>
        <begin position="1"/>
        <end position="10"/>
    </location>
</feature>
<proteinExistence type="inferred from homology"/>
<reference evidence="11" key="3">
    <citation type="submission" date="2025-09" db="UniProtKB">
        <authorList>
            <consortium name="Ensembl"/>
        </authorList>
    </citation>
    <scope>IDENTIFICATION</scope>
</reference>
<feature type="domain" description="LITAF" evidence="10">
    <location>
        <begin position="169"/>
        <end position="252"/>
    </location>
</feature>
<evidence type="ECO:0000256" key="2">
    <source>
        <dbReference type="ARBA" id="ARBA00004414"/>
    </source>
</evidence>
<dbReference type="KEGG" id="pfor:103150555"/>
<keyword evidence="7 9" id="KW-0472">Membrane</keyword>
<sequence>MEKGNGPPPDTEGTLEIPDIPAPPYPGPPLDPSVLTSQPNPVDHPAAENDNQLVSKSVHQEHSQGVDQQQPHSSTQHVGQESAQPDPQQYPQPGVQQYPQPGVQQYPQPGVQQYPQPGVQQYPQPGVQQYPQPGVQQYPQSGAQQYPQPVQQPVVQYVATTQQNQILHSGNQVLLVQHMPTDVAGSMLCPHCKNTVVTSIEYKVGMLTWIIFGVLLLLFCWPCSCIPFCVNSCKDVQHSCPQCNNVLHLYKRR</sequence>
<comment type="subcellular location">
    <subcellularLocation>
        <location evidence="1">Endosome membrane</location>
        <topology evidence="1">Peripheral membrane protein</topology>
        <orientation evidence="1">Cytoplasmic side</orientation>
    </subcellularLocation>
    <subcellularLocation>
        <location evidence="2">Late endosome membrane</location>
    </subcellularLocation>
    <subcellularLocation>
        <location evidence="3">Lysosome membrane</location>
        <topology evidence="3">Peripheral membrane protein</topology>
        <orientation evidence="3">Cytoplasmic side</orientation>
    </subcellularLocation>
</comment>
<feature type="compositionally biased region" description="Low complexity" evidence="8">
    <location>
        <begin position="84"/>
        <end position="145"/>
    </location>
</feature>
<dbReference type="PANTHER" id="PTHR23292">
    <property type="entry name" value="LIPOPOLYSACCHARIDE-INDUCED TUMOR NECROSIS FACTOR-ALPHA FACTOR"/>
    <property type="match status" value="1"/>
</dbReference>
<dbReference type="SMART" id="SM00714">
    <property type="entry name" value="LITAF"/>
    <property type="match status" value="1"/>
</dbReference>
<dbReference type="InterPro" id="IPR006629">
    <property type="entry name" value="LITAF"/>
</dbReference>
<dbReference type="PANTHER" id="PTHR23292:SF45">
    <property type="entry name" value="LIPOPOLYSACCHARIDE-INDUCED TUMOR NECROSIS FACTOR-ALPHA FACTOR HOMOLOG"/>
    <property type="match status" value="1"/>
</dbReference>